<proteinExistence type="predicted"/>
<dbReference type="EMBL" id="BMAU01021182">
    <property type="protein sequence ID" value="GFX95012.1"/>
    <property type="molecule type" value="Genomic_DNA"/>
</dbReference>
<protein>
    <submittedName>
        <fullName evidence="1">Uncharacterized protein</fullName>
    </submittedName>
</protein>
<comment type="caution">
    <text evidence="1">The sequence shown here is derived from an EMBL/GenBank/DDBJ whole genome shotgun (WGS) entry which is preliminary data.</text>
</comment>
<dbReference type="AlphaFoldDB" id="A0A8X6V4S6"/>
<organism evidence="1 2">
    <name type="scientific">Trichonephila clavipes</name>
    <name type="common">Golden silk orbweaver</name>
    <name type="synonym">Nephila clavipes</name>
    <dbReference type="NCBI Taxonomy" id="2585209"/>
    <lineage>
        <taxon>Eukaryota</taxon>
        <taxon>Metazoa</taxon>
        <taxon>Ecdysozoa</taxon>
        <taxon>Arthropoda</taxon>
        <taxon>Chelicerata</taxon>
        <taxon>Arachnida</taxon>
        <taxon>Araneae</taxon>
        <taxon>Araneomorphae</taxon>
        <taxon>Entelegynae</taxon>
        <taxon>Araneoidea</taxon>
        <taxon>Nephilidae</taxon>
        <taxon>Trichonephila</taxon>
    </lineage>
</organism>
<sequence length="81" mass="9503">MTKITYLDIRVFIFSHDSIISHLECGHTELEAPAEPEIARLCQRFQNDGNGSRRYNTSRLRITTLNEDRYLWHLLPKEVDG</sequence>
<reference evidence="1" key="1">
    <citation type="submission" date="2020-08" db="EMBL/GenBank/DDBJ databases">
        <title>Multicomponent nature underlies the extraordinary mechanical properties of spider dragline silk.</title>
        <authorList>
            <person name="Kono N."/>
            <person name="Nakamura H."/>
            <person name="Mori M."/>
            <person name="Yoshida Y."/>
            <person name="Ohtoshi R."/>
            <person name="Malay A.D."/>
            <person name="Moran D.A.P."/>
            <person name="Tomita M."/>
            <person name="Numata K."/>
            <person name="Arakawa K."/>
        </authorList>
    </citation>
    <scope>NUCLEOTIDE SEQUENCE</scope>
</reference>
<evidence type="ECO:0000313" key="2">
    <source>
        <dbReference type="Proteomes" id="UP000887159"/>
    </source>
</evidence>
<accession>A0A8X6V4S6</accession>
<gene>
    <name evidence="1" type="ORF">TNCV_3046441</name>
</gene>
<keyword evidence="2" id="KW-1185">Reference proteome</keyword>
<dbReference type="Proteomes" id="UP000887159">
    <property type="component" value="Unassembled WGS sequence"/>
</dbReference>
<name>A0A8X6V4S6_TRICX</name>
<evidence type="ECO:0000313" key="1">
    <source>
        <dbReference type="EMBL" id="GFX95012.1"/>
    </source>
</evidence>